<organism evidence="2 3">
    <name type="scientific">Rhododendron griersonianum</name>
    <dbReference type="NCBI Taxonomy" id="479676"/>
    <lineage>
        <taxon>Eukaryota</taxon>
        <taxon>Viridiplantae</taxon>
        <taxon>Streptophyta</taxon>
        <taxon>Embryophyta</taxon>
        <taxon>Tracheophyta</taxon>
        <taxon>Spermatophyta</taxon>
        <taxon>Magnoliopsida</taxon>
        <taxon>eudicotyledons</taxon>
        <taxon>Gunneridae</taxon>
        <taxon>Pentapetalae</taxon>
        <taxon>asterids</taxon>
        <taxon>Ericales</taxon>
        <taxon>Ericaceae</taxon>
        <taxon>Ericoideae</taxon>
        <taxon>Rhodoreae</taxon>
        <taxon>Rhododendron</taxon>
    </lineage>
</organism>
<evidence type="ECO:0000313" key="2">
    <source>
        <dbReference type="EMBL" id="KAG5537332.1"/>
    </source>
</evidence>
<comment type="caution">
    <text evidence="2">The sequence shown here is derived from an EMBL/GenBank/DDBJ whole genome shotgun (WGS) entry which is preliminary data.</text>
</comment>
<keyword evidence="3" id="KW-1185">Reference proteome</keyword>
<protein>
    <submittedName>
        <fullName evidence="2">Uncharacterized protein</fullName>
    </submittedName>
</protein>
<sequence>MSSIFMPLSSDFVARIRVKETENETSGSRDREEKATSGKSPINMYSSACCWESTHIWLNFFEITSSHHDSLFWFNGINQNPHHAWLFHFDRILGGIGEDGAWRNYSC</sequence>
<dbReference type="Proteomes" id="UP000823749">
    <property type="component" value="Chromosome 8"/>
</dbReference>
<feature type="region of interest" description="Disordered" evidence="1">
    <location>
        <begin position="19"/>
        <end position="40"/>
    </location>
</feature>
<proteinExistence type="predicted"/>
<evidence type="ECO:0000256" key="1">
    <source>
        <dbReference type="SAM" id="MobiDB-lite"/>
    </source>
</evidence>
<gene>
    <name evidence="2" type="ORF">RHGRI_024695</name>
</gene>
<dbReference type="AlphaFoldDB" id="A0AAV6JBV9"/>
<name>A0AAV6JBV9_9ERIC</name>
<dbReference type="EMBL" id="JACTNZ010000008">
    <property type="protein sequence ID" value="KAG5537332.1"/>
    <property type="molecule type" value="Genomic_DNA"/>
</dbReference>
<evidence type="ECO:0000313" key="3">
    <source>
        <dbReference type="Proteomes" id="UP000823749"/>
    </source>
</evidence>
<accession>A0AAV6JBV9</accession>
<feature type="compositionally biased region" description="Basic and acidic residues" evidence="1">
    <location>
        <begin position="19"/>
        <end position="36"/>
    </location>
</feature>
<reference evidence="2" key="1">
    <citation type="submission" date="2020-08" db="EMBL/GenBank/DDBJ databases">
        <title>Plant Genome Project.</title>
        <authorList>
            <person name="Zhang R.-G."/>
        </authorList>
    </citation>
    <scope>NUCLEOTIDE SEQUENCE</scope>
    <source>
        <strain evidence="2">WSP0</strain>
        <tissue evidence="2">Leaf</tissue>
    </source>
</reference>